<keyword evidence="7" id="KW-0325">Glycoprotein</keyword>
<evidence type="ECO:0000256" key="4">
    <source>
        <dbReference type="ARBA" id="ARBA00022729"/>
    </source>
</evidence>
<dbReference type="SUPFAM" id="SSF51905">
    <property type="entry name" value="FAD/NAD(P)-binding domain"/>
    <property type="match status" value="1"/>
</dbReference>
<feature type="domain" description="Prenylcysteine lyase" evidence="9">
    <location>
        <begin position="295"/>
        <end position="411"/>
    </location>
</feature>
<dbReference type="InterPro" id="IPR017046">
    <property type="entry name" value="Prenylcysteine_Oxase1"/>
</dbReference>
<keyword evidence="8" id="KW-0812">Transmembrane</keyword>
<proteinExistence type="inferred from homology"/>
<feature type="transmembrane region" description="Helical" evidence="8">
    <location>
        <begin position="6"/>
        <end position="23"/>
    </location>
</feature>
<dbReference type="InterPro" id="IPR036188">
    <property type="entry name" value="FAD/NAD-bd_sf"/>
</dbReference>
<dbReference type="GO" id="GO:0030327">
    <property type="term" value="P:prenylated protein catabolic process"/>
    <property type="evidence" value="ECO:0007669"/>
    <property type="project" value="TreeGrafter"/>
</dbReference>
<keyword evidence="4" id="KW-0732">Signal</keyword>
<feature type="domain" description="Prenylcysteine lyase" evidence="9">
    <location>
        <begin position="102"/>
        <end position="284"/>
    </location>
</feature>
<evidence type="ECO:0000256" key="6">
    <source>
        <dbReference type="ARBA" id="ARBA00023002"/>
    </source>
</evidence>
<comment type="similarity">
    <text evidence="2">Belongs to the prenylcysteine oxidase family.</text>
</comment>
<dbReference type="Pfam" id="PF07156">
    <property type="entry name" value="Prenylcys_lyase"/>
    <property type="match status" value="2"/>
</dbReference>
<evidence type="ECO:0000256" key="8">
    <source>
        <dbReference type="SAM" id="Phobius"/>
    </source>
</evidence>
<dbReference type="GO" id="GO:0001735">
    <property type="term" value="F:prenylcysteine oxidase activity"/>
    <property type="evidence" value="ECO:0007669"/>
    <property type="project" value="InterPro"/>
</dbReference>
<accession>A0A183ISH3</accession>
<evidence type="ECO:0000313" key="10">
    <source>
        <dbReference type="WBParaSite" id="SBAD_0000682501-mRNA-1"/>
    </source>
</evidence>
<dbReference type="WBParaSite" id="SBAD_0000682501-mRNA-1">
    <property type="protein sequence ID" value="SBAD_0000682501-mRNA-1"/>
    <property type="gene ID" value="SBAD_0000682501"/>
</dbReference>
<keyword evidence="3" id="KW-0285">Flavoprotein</keyword>
<evidence type="ECO:0000256" key="3">
    <source>
        <dbReference type="ARBA" id="ARBA00022630"/>
    </source>
</evidence>
<keyword evidence="6" id="KW-0560">Oxidoreductase</keyword>
<name>A0A183ISH3_9BILA</name>
<keyword evidence="8" id="KW-0472">Membrane</keyword>
<reference evidence="10" key="1">
    <citation type="submission" date="2016-06" db="UniProtKB">
        <authorList>
            <consortium name="WormBaseParasite"/>
        </authorList>
    </citation>
    <scope>IDENTIFICATION</scope>
</reference>
<dbReference type="GO" id="GO:0030328">
    <property type="term" value="P:prenylcysteine catabolic process"/>
    <property type="evidence" value="ECO:0007669"/>
    <property type="project" value="InterPro"/>
</dbReference>
<evidence type="ECO:0000256" key="5">
    <source>
        <dbReference type="ARBA" id="ARBA00022827"/>
    </source>
</evidence>
<evidence type="ECO:0000256" key="2">
    <source>
        <dbReference type="ARBA" id="ARBA00009967"/>
    </source>
</evidence>
<keyword evidence="5" id="KW-0274">FAD</keyword>
<sequence>LKYYTVLAIIGAGIGGSSCAYFLRTLFGKQLLIDIFEKALPGGRTVTAKVGTCMYEAGGSVIHQQNLYMTQFRSLLSLDAVIHPSSNVKFAIVDGAELRYVHSTKPILRFLKPLWRYGLGLWRVDRHVRQMVQGLSHIYRLQDRGLAFTSVRNLLHGADPGLILEATGSLQSHLSLLGCRKRLVYELGQGITRLNYGQDVEIHGLVGLVAFAGMQPGLWSVKGGNHLVSSGLISKTRAHLRNSEVISVTRSSGGGYAVYSTSSSGAEKQVDVYDAGNLAVPADLSEKHRDFQYLLNCNSHDFYNSIGKVLPVSGKDPESQTVYKVFSGQPLSVDCLKSLFSRIDGIESREFLAYPCYAGTAVFPTFRIAPGLYHINAIEAAASCMEMIAIGARNVALLAYNEILNKNDSIDATVSKIRTKQETYGC</sequence>
<evidence type="ECO:0000259" key="9">
    <source>
        <dbReference type="Pfam" id="PF07156"/>
    </source>
</evidence>
<dbReference type="PANTHER" id="PTHR15944">
    <property type="entry name" value="FARNESYLCYSTEINE LYASE"/>
    <property type="match status" value="1"/>
</dbReference>
<dbReference type="Gene3D" id="3.50.50.60">
    <property type="entry name" value="FAD/NAD(P)-binding domain"/>
    <property type="match status" value="1"/>
</dbReference>
<dbReference type="Pfam" id="PF13450">
    <property type="entry name" value="NAD_binding_8"/>
    <property type="match status" value="1"/>
</dbReference>
<organism evidence="10">
    <name type="scientific">Soboliphyme baturini</name>
    <dbReference type="NCBI Taxonomy" id="241478"/>
    <lineage>
        <taxon>Eukaryota</taxon>
        <taxon>Metazoa</taxon>
        <taxon>Ecdysozoa</taxon>
        <taxon>Nematoda</taxon>
        <taxon>Enoplea</taxon>
        <taxon>Dorylaimia</taxon>
        <taxon>Dioctophymatida</taxon>
        <taxon>Dioctophymatoidea</taxon>
        <taxon>Soboliphymatidae</taxon>
        <taxon>Soboliphyme</taxon>
    </lineage>
</organism>
<dbReference type="AlphaFoldDB" id="A0A183ISH3"/>
<dbReference type="InterPro" id="IPR010795">
    <property type="entry name" value="Prenylcys_lyase"/>
</dbReference>
<dbReference type="Gene3D" id="3.90.660.20">
    <property type="entry name" value="Protoporphyrinogen oxidase, mitochondrial, domain 2"/>
    <property type="match status" value="1"/>
</dbReference>
<evidence type="ECO:0000256" key="7">
    <source>
        <dbReference type="ARBA" id="ARBA00023180"/>
    </source>
</evidence>
<dbReference type="Gene3D" id="1.10.3110.10">
    <property type="entry name" value="protoporphyrinogen ix oxidase, domain 3"/>
    <property type="match status" value="1"/>
</dbReference>
<dbReference type="PANTHER" id="PTHR15944:SF0">
    <property type="entry name" value="PRENYLCYSTEINE LYASE DOMAIN-CONTAINING PROTEIN"/>
    <property type="match status" value="1"/>
</dbReference>
<evidence type="ECO:0000256" key="1">
    <source>
        <dbReference type="ARBA" id="ARBA00001974"/>
    </source>
</evidence>
<protein>
    <submittedName>
        <fullName evidence="10">Prenylcys_lyase domain-containing protein</fullName>
    </submittedName>
</protein>
<comment type="cofactor">
    <cofactor evidence="1">
        <name>FAD</name>
        <dbReference type="ChEBI" id="CHEBI:57692"/>
    </cofactor>
</comment>
<keyword evidence="8" id="KW-1133">Transmembrane helix</keyword>